<dbReference type="FunFam" id="3.30.40.10:FF:000226">
    <property type="entry name" value="E3 ubiquitin ligase BIG BROTHER"/>
    <property type="match status" value="1"/>
</dbReference>
<dbReference type="Proteomes" id="UP000017836">
    <property type="component" value="Unassembled WGS sequence"/>
</dbReference>
<proteinExistence type="predicted"/>
<keyword evidence="1" id="KW-0862">Zinc</keyword>
<dbReference type="Gene3D" id="3.30.40.10">
    <property type="entry name" value="Zinc/RING finger domain, C3HC4 (zinc finger)"/>
    <property type="match status" value="1"/>
</dbReference>
<dbReference type="Pfam" id="PF13639">
    <property type="entry name" value="zf-RING_2"/>
    <property type="match status" value="1"/>
</dbReference>
<keyword evidence="5" id="KW-1185">Reference proteome</keyword>
<evidence type="ECO:0000256" key="2">
    <source>
        <dbReference type="SAM" id="MobiDB-lite"/>
    </source>
</evidence>
<dbReference type="InterPro" id="IPR001841">
    <property type="entry name" value="Znf_RING"/>
</dbReference>
<dbReference type="OMA" id="CVTRWLK"/>
<dbReference type="SUPFAM" id="SSF57850">
    <property type="entry name" value="RING/U-box"/>
    <property type="match status" value="1"/>
</dbReference>
<sequence>MHSGLSSTKVEAFRVRNDRFESLVREDQLSLLRKGIRMAEKPQVDVHYMNAGPRGVIEDNFGSLFGSDNHIHIDLALSEILQNQEVLIQTSSRNNENVASMSNGAHPNPDQSSGGSRSSEDKDLQVKNDELQLAIDEALARSLLELELEDQLIDTSLNETVGTHLATVEPNAEETNALAVRQDDVDPDNMSYEELVSLGEAIGTQSRGLSDELISFLPTSKYKHGGFFSKNNNHDPCVICHMEYKKGDRLITLPCQHHYHSECVTRWLKENKTPEQICCKLSFLPL</sequence>
<dbReference type="PANTHER" id="PTHR46400:SF5">
    <property type="entry name" value="RING-TYPE DOMAIN-CONTAINING PROTEIN"/>
    <property type="match status" value="1"/>
</dbReference>
<gene>
    <name evidence="4" type="ORF">AMTR_s00069p00114060</name>
</gene>
<feature type="domain" description="RING-type" evidence="3">
    <location>
        <begin position="237"/>
        <end position="278"/>
    </location>
</feature>
<evidence type="ECO:0000313" key="5">
    <source>
        <dbReference type="Proteomes" id="UP000017836"/>
    </source>
</evidence>
<evidence type="ECO:0000256" key="1">
    <source>
        <dbReference type="PROSITE-ProRule" id="PRU00175"/>
    </source>
</evidence>
<dbReference type="SMART" id="SM00184">
    <property type="entry name" value="RING"/>
    <property type="match status" value="1"/>
</dbReference>
<dbReference type="GO" id="GO:0016567">
    <property type="term" value="P:protein ubiquitination"/>
    <property type="evidence" value="ECO:0007669"/>
    <property type="project" value="InterPro"/>
</dbReference>
<dbReference type="InterPro" id="IPR033276">
    <property type="entry name" value="BB"/>
</dbReference>
<dbReference type="GO" id="GO:0008270">
    <property type="term" value="F:zinc ion binding"/>
    <property type="evidence" value="ECO:0007669"/>
    <property type="project" value="UniProtKB-KW"/>
</dbReference>
<accession>U5DA18</accession>
<dbReference type="PROSITE" id="PS50089">
    <property type="entry name" value="ZF_RING_2"/>
    <property type="match status" value="1"/>
</dbReference>
<dbReference type="HOGENOM" id="CLU_063973_0_1_1"/>
<dbReference type="eggNOG" id="KOG0800">
    <property type="taxonomic scope" value="Eukaryota"/>
</dbReference>
<feature type="region of interest" description="Disordered" evidence="2">
    <location>
        <begin position="97"/>
        <end position="124"/>
    </location>
</feature>
<feature type="compositionally biased region" description="Polar residues" evidence="2">
    <location>
        <begin position="97"/>
        <end position="117"/>
    </location>
</feature>
<dbReference type="PANTHER" id="PTHR46400">
    <property type="entry name" value="RING/U-BOX SUPERFAMILY PROTEIN"/>
    <property type="match status" value="1"/>
</dbReference>
<dbReference type="GO" id="GO:0046621">
    <property type="term" value="P:negative regulation of organ growth"/>
    <property type="evidence" value="ECO:0007669"/>
    <property type="project" value="InterPro"/>
</dbReference>
<organism evidence="4 5">
    <name type="scientific">Amborella trichopoda</name>
    <dbReference type="NCBI Taxonomy" id="13333"/>
    <lineage>
        <taxon>Eukaryota</taxon>
        <taxon>Viridiplantae</taxon>
        <taxon>Streptophyta</taxon>
        <taxon>Embryophyta</taxon>
        <taxon>Tracheophyta</taxon>
        <taxon>Spermatophyta</taxon>
        <taxon>Magnoliopsida</taxon>
        <taxon>Amborellales</taxon>
        <taxon>Amborellaceae</taxon>
        <taxon>Amborella</taxon>
    </lineage>
</organism>
<dbReference type="InterPro" id="IPR013083">
    <property type="entry name" value="Znf_RING/FYVE/PHD"/>
</dbReference>
<reference evidence="5" key="1">
    <citation type="journal article" date="2013" name="Science">
        <title>The Amborella genome and the evolution of flowering plants.</title>
        <authorList>
            <consortium name="Amborella Genome Project"/>
        </authorList>
    </citation>
    <scope>NUCLEOTIDE SEQUENCE [LARGE SCALE GENOMIC DNA]</scope>
</reference>
<keyword evidence="1" id="KW-0479">Metal-binding</keyword>
<dbReference type="GO" id="GO:0004842">
    <property type="term" value="F:ubiquitin-protein transferase activity"/>
    <property type="evidence" value="ECO:0007669"/>
    <property type="project" value="InterPro"/>
</dbReference>
<evidence type="ECO:0000259" key="3">
    <source>
        <dbReference type="PROSITE" id="PS50089"/>
    </source>
</evidence>
<protein>
    <recommendedName>
        <fullName evidence="3">RING-type domain-containing protein</fullName>
    </recommendedName>
</protein>
<dbReference type="Gramene" id="ERN19354">
    <property type="protein sequence ID" value="ERN19354"/>
    <property type="gene ID" value="AMTR_s00069p00114060"/>
</dbReference>
<name>U5DA18_AMBTC</name>
<keyword evidence="1" id="KW-0863">Zinc-finger</keyword>
<dbReference type="EMBL" id="KI392069">
    <property type="protein sequence ID" value="ERN19354.1"/>
    <property type="molecule type" value="Genomic_DNA"/>
</dbReference>
<dbReference type="AlphaFoldDB" id="U5DA18"/>
<evidence type="ECO:0000313" key="4">
    <source>
        <dbReference type="EMBL" id="ERN19354.1"/>
    </source>
</evidence>